<accession>A0A2P2PRK6</accession>
<evidence type="ECO:0000313" key="1">
    <source>
        <dbReference type="EMBL" id="MBX57335.1"/>
    </source>
</evidence>
<reference evidence="1" key="1">
    <citation type="submission" date="2018-02" db="EMBL/GenBank/DDBJ databases">
        <title>Rhizophora mucronata_Transcriptome.</title>
        <authorList>
            <person name="Meera S.P."/>
            <person name="Sreeshan A."/>
            <person name="Augustine A."/>
        </authorList>
    </citation>
    <scope>NUCLEOTIDE SEQUENCE</scope>
    <source>
        <tissue evidence="1">Leaf</tissue>
    </source>
</reference>
<name>A0A2P2PRK6_RHIMU</name>
<proteinExistence type="predicted"/>
<sequence>MITDLLHQGTYTRVPSIGGNSFLYKMQ</sequence>
<protein>
    <submittedName>
        <fullName evidence="1">Uncharacterized protein</fullName>
    </submittedName>
</protein>
<organism evidence="1">
    <name type="scientific">Rhizophora mucronata</name>
    <name type="common">Asiatic mangrove</name>
    <dbReference type="NCBI Taxonomy" id="61149"/>
    <lineage>
        <taxon>Eukaryota</taxon>
        <taxon>Viridiplantae</taxon>
        <taxon>Streptophyta</taxon>
        <taxon>Embryophyta</taxon>
        <taxon>Tracheophyta</taxon>
        <taxon>Spermatophyta</taxon>
        <taxon>Magnoliopsida</taxon>
        <taxon>eudicotyledons</taxon>
        <taxon>Gunneridae</taxon>
        <taxon>Pentapetalae</taxon>
        <taxon>rosids</taxon>
        <taxon>fabids</taxon>
        <taxon>Malpighiales</taxon>
        <taxon>Rhizophoraceae</taxon>
        <taxon>Rhizophora</taxon>
    </lineage>
</organism>
<dbReference type="AlphaFoldDB" id="A0A2P2PRK6"/>
<dbReference type="EMBL" id="GGEC01076851">
    <property type="protein sequence ID" value="MBX57335.1"/>
    <property type="molecule type" value="Transcribed_RNA"/>
</dbReference>